<reference evidence="11" key="1">
    <citation type="submission" date="2021-06" db="EMBL/GenBank/DDBJ databases">
        <authorList>
            <person name="Hodson N. C."/>
            <person name="Mongue J. A."/>
            <person name="Jaron S. K."/>
        </authorList>
    </citation>
    <scope>NUCLEOTIDE SEQUENCE</scope>
</reference>
<comment type="subcellular location">
    <subcellularLocation>
        <location evidence="1">Cell membrane</location>
        <topology evidence="1">Multi-pass membrane protein</topology>
    </subcellularLocation>
</comment>
<comment type="similarity">
    <text evidence="2">Belongs to the glutamate-gated ion channel (TC 1.A.10.1) family.</text>
</comment>
<keyword evidence="6 9" id="KW-0472">Membrane</keyword>
<keyword evidence="4 9" id="KW-0812">Transmembrane</keyword>
<sequence length="368" mass="41728">MYNLNQSHLRIVTRLDNIYTYDVEVSKCENCKPQSYNFQGGYTASILTELSRYLNFSFELLSDPSLTYRFDLASEYSVDLFAASYSLQRLNSSDVVPTFVTGVSRIQMFLNRQFESSMNDAVFLPFDKFVWVLLLLLTIFVTICSGGFTRLTENIETLDGAFQILAIACLKGCGVIVQSMSSRIITWTMSITFVVIFAAYSGSIVSINAVKKYSIDSFEEVLSSHFDIGFDVGFNNGSVIQRATDEILNTSENIQQMYKRMLESVFRSKYRPAINFGIQRLRETGQLRYFMRKWIPGIGDEACSSRNAEDSSVNIGQLQSAFLIDIVGTILAFIFFVGEKILKWKTNNVETKVERGHSKSVVKYAGYK</sequence>
<dbReference type="Pfam" id="PF00060">
    <property type="entry name" value="Lig_chan"/>
    <property type="match status" value="1"/>
</dbReference>
<feature type="transmembrane region" description="Helical" evidence="9">
    <location>
        <begin position="184"/>
        <end position="207"/>
    </location>
</feature>
<evidence type="ECO:0000256" key="1">
    <source>
        <dbReference type="ARBA" id="ARBA00004651"/>
    </source>
</evidence>
<keyword evidence="12" id="KW-1185">Reference proteome</keyword>
<accession>A0A8J2LG30</accession>
<evidence type="ECO:0000256" key="6">
    <source>
        <dbReference type="ARBA" id="ARBA00023136"/>
    </source>
</evidence>
<feature type="transmembrane region" description="Helical" evidence="9">
    <location>
        <begin position="160"/>
        <end position="177"/>
    </location>
</feature>
<evidence type="ECO:0000256" key="4">
    <source>
        <dbReference type="ARBA" id="ARBA00022692"/>
    </source>
</evidence>
<feature type="domain" description="Ionotropic glutamate receptor C-terminal" evidence="10">
    <location>
        <begin position="164"/>
        <end position="328"/>
    </location>
</feature>
<dbReference type="GO" id="GO:0050906">
    <property type="term" value="P:detection of stimulus involved in sensory perception"/>
    <property type="evidence" value="ECO:0007669"/>
    <property type="project" value="UniProtKB-ARBA"/>
</dbReference>
<dbReference type="AlphaFoldDB" id="A0A8J2LG30"/>
<dbReference type="EMBL" id="CAJVCH010525123">
    <property type="protein sequence ID" value="CAG7822019.1"/>
    <property type="molecule type" value="Genomic_DNA"/>
</dbReference>
<dbReference type="GO" id="GO:0005886">
    <property type="term" value="C:plasma membrane"/>
    <property type="evidence" value="ECO:0007669"/>
    <property type="project" value="UniProtKB-SubCell"/>
</dbReference>
<proteinExistence type="inferred from homology"/>
<dbReference type="GO" id="GO:0015276">
    <property type="term" value="F:ligand-gated monoatomic ion channel activity"/>
    <property type="evidence" value="ECO:0007669"/>
    <property type="project" value="InterPro"/>
</dbReference>
<organism evidence="11 12">
    <name type="scientific">Allacma fusca</name>
    <dbReference type="NCBI Taxonomy" id="39272"/>
    <lineage>
        <taxon>Eukaryota</taxon>
        <taxon>Metazoa</taxon>
        <taxon>Ecdysozoa</taxon>
        <taxon>Arthropoda</taxon>
        <taxon>Hexapoda</taxon>
        <taxon>Collembola</taxon>
        <taxon>Symphypleona</taxon>
        <taxon>Sminthuridae</taxon>
        <taxon>Allacma</taxon>
    </lineage>
</organism>
<evidence type="ECO:0000256" key="8">
    <source>
        <dbReference type="ARBA" id="ARBA00023180"/>
    </source>
</evidence>
<protein>
    <recommendedName>
        <fullName evidence="10">Ionotropic glutamate receptor C-terminal domain-containing protein</fullName>
    </recommendedName>
</protein>
<evidence type="ECO:0000256" key="7">
    <source>
        <dbReference type="ARBA" id="ARBA00023170"/>
    </source>
</evidence>
<evidence type="ECO:0000256" key="3">
    <source>
        <dbReference type="ARBA" id="ARBA00022475"/>
    </source>
</evidence>
<gene>
    <name evidence="11" type="ORF">AFUS01_LOCUS32316</name>
</gene>
<evidence type="ECO:0000313" key="11">
    <source>
        <dbReference type="EMBL" id="CAG7822019.1"/>
    </source>
</evidence>
<feature type="transmembrane region" description="Helical" evidence="9">
    <location>
        <begin position="129"/>
        <end position="148"/>
    </location>
</feature>
<dbReference type="InterPro" id="IPR052192">
    <property type="entry name" value="Insect_Ionotropic_Sensory_Rcpt"/>
</dbReference>
<evidence type="ECO:0000256" key="9">
    <source>
        <dbReference type="SAM" id="Phobius"/>
    </source>
</evidence>
<evidence type="ECO:0000256" key="5">
    <source>
        <dbReference type="ARBA" id="ARBA00022989"/>
    </source>
</evidence>
<dbReference type="PANTHER" id="PTHR42643">
    <property type="entry name" value="IONOTROPIC RECEPTOR 20A-RELATED"/>
    <property type="match status" value="1"/>
</dbReference>
<dbReference type="PANTHER" id="PTHR42643:SF24">
    <property type="entry name" value="IONOTROPIC RECEPTOR 60A"/>
    <property type="match status" value="1"/>
</dbReference>
<evidence type="ECO:0000313" key="12">
    <source>
        <dbReference type="Proteomes" id="UP000708208"/>
    </source>
</evidence>
<dbReference type="InterPro" id="IPR001320">
    <property type="entry name" value="Iontro_rcpt_C"/>
</dbReference>
<name>A0A8J2LG30_9HEXA</name>
<keyword evidence="5 9" id="KW-1133">Transmembrane helix</keyword>
<dbReference type="Proteomes" id="UP000708208">
    <property type="component" value="Unassembled WGS sequence"/>
</dbReference>
<keyword evidence="3" id="KW-1003">Cell membrane</keyword>
<feature type="transmembrane region" description="Helical" evidence="9">
    <location>
        <begin position="320"/>
        <end position="338"/>
    </location>
</feature>
<dbReference type="OrthoDB" id="6424337at2759"/>
<comment type="caution">
    <text evidence="11">The sequence shown here is derived from an EMBL/GenBank/DDBJ whole genome shotgun (WGS) entry which is preliminary data.</text>
</comment>
<evidence type="ECO:0000259" key="10">
    <source>
        <dbReference type="Pfam" id="PF00060"/>
    </source>
</evidence>
<evidence type="ECO:0000256" key="2">
    <source>
        <dbReference type="ARBA" id="ARBA00008685"/>
    </source>
</evidence>
<keyword evidence="8" id="KW-0325">Glycoprotein</keyword>
<keyword evidence="7" id="KW-0675">Receptor</keyword>